<evidence type="ECO:0000313" key="1">
    <source>
        <dbReference type="EMBL" id="CAB5218372.1"/>
    </source>
</evidence>
<name>A0A6J7WNT5_9CAUD</name>
<organism evidence="1">
    <name type="scientific">uncultured Caudovirales phage</name>
    <dbReference type="NCBI Taxonomy" id="2100421"/>
    <lineage>
        <taxon>Viruses</taxon>
        <taxon>Duplodnaviria</taxon>
        <taxon>Heunggongvirae</taxon>
        <taxon>Uroviricota</taxon>
        <taxon>Caudoviricetes</taxon>
        <taxon>Peduoviridae</taxon>
        <taxon>Maltschvirus</taxon>
        <taxon>Maltschvirus maltsch</taxon>
    </lineage>
</organism>
<protein>
    <submittedName>
        <fullName evidence="1">Uncharacterized protein</fullName>
    </submittedName>
</protein>
<proteinExistence type="predicted"/>
<accession>A0A6J7WNT5</accession>
<sequence>MNKYTYKLQGNGRDSWKVETPEGEIFMVYEDPTKVETLEEKAIRLSNELNDIINKLKK</sequence>
<reference evidence="1" key="1">
    <citation type="submission" date="2020-05" db="EMBL/GenBank/DDBJ databases">
        <authorList>
            <person name="Chiriac C."/>
            <person name="Salcher M."/>
            <person name="Ghai R."/>
            <person name="Kavagutti S V."/>
        </authorList>
    </citation>
    <scope>NUCLEOTIDE SEQUENCE</scope>
</reference>
<gene>
    <name evidence="1" type="ORF">UFOVP212_24</name>
</gene>
<dbReference type="EMBL" id="LR798265">
    <property type="protein sequence ID" value="CAB5218372.1"/>
    <property type="molecule type" value="Genomic_DNA"/>
</dbReference>